<dbReference type="GO" id="GO:0052689">
    <property type="term" value="F:carboxylic ester hydrolase activity"/>
    <property type="evidence" value="ECO:0007669"/>
    <property type="project" value="UniProtKB-KW"/>
</dbReference>
<dbReference type="Pfam" id="PF00303">
    <property type="entry name" value="Thymidylat_synt"/>
    <property type="match status" value="1"/>
</dbReference>
<dbReference type="NCBIfam" id="NF002497">
    <property type="entry name" value="PRK01827.1-3"/>
    <property type="match status" value="1"/>
</dbReference>
<dbReference type="GO" id="GO:0032259">
    <property type="term" value="P:methylation"/>
    <property type="evidence" value="ECO:0007669"/>
    <property type="project" value="UniProtKB-KW"/>
</dbReference>
<dbReference type="Pfam" id="PF00135">
    <property type="entry name" value="COesterase"/>
    <property type="match status" value="1"/>
</dbReference>
<dbReference type="CDD" id="cd00351">
    <property type="entry name" value="TS_Pyrimidine_HMase"/>
    <property type="match status" value="1"/>
</dbReference>
<evidence type="ECO:0000256" key="7">
    <source>
        <dbReference type="ARBA" id="ARBA00022603"/>
    </source>
</evidence>
<evidence type="ECO:0000256" key="5">
    <source>
        <dbReference type="ARBA" id="ARBA00015931"/>
    </source>
</evidence>
<accession>A0A9Q0MAL1</accession>
<dbReference type="InterPro" id="IPR019826">
    <property type="entry name" value="Carboxylesterase_B_AS"/>
</dbReference>
<comment type="pathway">
    <text evidence="1">Pyrimidine metabolism; dTTP biosynthesis.</text>
</comment>
<evidence type="ECO:0000256" key="9">
    <source>
        <dbReference type="ARBA" id="ARBA00022727"/>
    </source>
</evidence>
<dbReference type="Proteomes" id="UP001142055">
    <property type="component" value="Chromosome 1"/>
</dbReference>
<feature type="domain" description="Thymidylate synthase/dCMP hydroxymethylase" evidence="15">
    <location>
        <begin position="33"/>
        <end position="313"/>
    </location>
</feature>
<evidence type="ECO:0000256" key="2">
    <source>
        <dbReference type="ARBA" id="ARBA00005964"/>
    </source>
</evidence>
<keyword evidence="10" id="KW-0378">Hydrolase</keyword>
<dbReference type="PANTHER" id="PTHR11548:SF2">
    <property type="entry name" value="THYMIDYLATE SYNTHASE"/>
    <property type="match status" value="1"/>
</dbReference>
<evidence type="ECO:0000256" key="10">
    <source>
        <dbReference type="ARBA" id="ARBA00022801"/>
    </source>
</evidence>
<name>A0A9Q0MAL1_BLOTA</name>
<dbReference type="GO" id="GO:0005829">
    <property type="term" value="C:cytosol"/>
    <property type="evidence" value="ECO:0007669"/>
    <property type="project" value="TreeGrafter"/>
</dbReference>
<keyword evidence="9" id="KW-0545">Nucleotide biosynthesis</keyword>
<dbReference type="PROSITE" id="PS00091">
    <property type="entry name" value="THYMIDYLATE_SYNTHASE"/>
    <property type="match status" value="1"/>
</dbReference>
<evidence type="ECO:0000256" key="12">
    <source>
        <dbReference type="ARBA" id="ARBA00047344"/>
    </source>
</evidence>
<comment type="similarity">
    <text evidence="3">Belongs to the thymidylate synthase family.</text>
</comment>
<dbReference type="PRINTS" id="PR00108">
    <property type="entry name" value="THYMDSNTHASE"/>
</dbReference>
<dbReference type="Gene3D" id="3.40.50.1820">
    <property type="entry name" value="alpha/beta hydrolase"/>
    <property type="match status" value="1"/>
</dbReference>
<dbReference type="GO" id="GO:0006231">
    <property type="term" value="P:dTMP biosynthetic process"/>
    <property type="evidence" value="ECO:0007669"/>
    <property type="project" value="InterPro"/>
</dbReference>
<dbReference type="SUPFAM" id="SSF55831">
    <property type="entry name" value="Thymidylate synthase/dCMP hydroxymethylase"/>
    <property type="match status" value="1"/>
</dbReference>
<dbReference type="GO" id="GO:0004799">
    <property type="term" value="F:thymidylate synthase activity"/>
    <property type="evidence" value="ECO:0007669"/>
    <property type="project" value="UniProtKB-EC"/>
</dbReference>
<dbReference type="PROSITE" id="PS00941">
    <property type="entry name" value="CARBOXYLESTERASE_B_2"/>
    <property type="match status" value="1"/>
</dbReference>
<evidence type="ECO:0000256" key="1">
    <source>
        <dbReference type="ARBA" id="ARBA00004992"/>
    </source>
</evidence>
<evidence type="ECO:0000256" key="3">
    <source>
        <dbReference type="ARBA" id="ARBA00009972"/>
    </source>
</evidence>
<keyword evidence="11" id="KW-0325">Glycoprotein</keyword>
<dbReference type="PROSITE" id="PS00122">
    <property type="entry name" value="CARBOXYLESTERASE_B_1"/>
    <property type="match status" value="1"/>
</dbReference>
<dbReference type="EMBL" id="JAPWDV010000001">
    <property type="protein sequence ID" value="KAJ6222315.1"/>
    <property type="molecule type" value="Genomic_DNA"/>
</dbReference>
<organism evidence="16 17">
    <name type="scientific">Blomia tropicalis</name>
    <name type="common">Mite</name>
    <dbReference type="NCBI Taxonomy" id="40697"/>
    <lineage>
        <taxon>Eukaryota</taxon>
        <taxon>Metazoa</taxon>
        <taxon>Ecdysozoa</taxon>
        <taxon>Arthropoda</taxon>
        <taxon>Chelicerata</taxon>
        <taxon>Arachnida</taxon>
        <taxon>Acari</taxon>
        <taxon>Acariformes</taxon>
        <taxon>Sarcoptiformes</taxon>
        <taxon>Astigmata</taxon>
        <taxon>Glycyphagoidea</taxon>
        <taxon>Echimyopodidae</taxon>
        <taxon>Blomia</taxon>
    </lineage>
</organism>
<keyword evidence="17" id="KW-1185">Reference proteome</keyword>
<dbReference type="InterPro" id="IPR019819">
    <property type="entry name" value="Carboxylesterase_B_CS"/>
</dbReference>
<dbReference type="GO" id="GO:0005739">
    <property type="term" value="C:mitochondrion"/>
    <property type="evidence" value="ECO:0007669"/>
    <property type="project" value="TreeGrafter"/>
</dbReference>
<dbReference type="InterPro" id="IPR045097">
    <property type="entry name" value="Thymidate_synth/dCMP_Mease"/>
</dbReference>
<dbReference type="InterPro" id="IPR002018">
    <property type="entry name" value="CarbesteraseB"/>
</dbReference>
<dbReference type="InterPro" id="IPR000398">
    <property type="entry name" value="Thymidylate_synthase"/>
</dbReference>
<evidence type="ECO:0000256" key="11">
    <source>
        <dbReference type="ARBA" id="ARBA00023180"/>
    </source>
</evidence>
<protein>
    <recommendedName>
        <fullName evidence="5">Thymidylate synthase</fullName>
        <ecNumber evidence="4">2.1.1.45</ecNumber>
    </recommendedName>
</protein>
<evidence type="ECO:0000313" key="17">
    <source>
        <dbReference type="Proteomes" id="UP001142055"/>
    </source>
</evidence>
<dbReference type="InterPro" id="IPR029058">
    <property type="entry name" value="AB_hydrolase_fold"/>
</dbReference>
<feature type="domain" description="Carboxylesterase type B" evidence="14">
    <location>
        <begin position="320"/>
        <end position="820"/>
    </location>
</feature>
<keyword evidence="8" id="KW-0808">Transferase</keyword>
<comment type="similarity">
    <text evidence="2">Belongs to the type-B carboxylesterase/lipase family.</text>
</comment>
<evidence type="ECO:0000256" key="8">
    <source>
        <dbReference type="ARBA" id="ARBA00022679"/>
    </source>
</evidence>
<dbReference type="AlphaFoldDB" id="A0A9Q0MAL1"/>
<evidence type="ECO:0000256" key="4">
    <source>
        <dbReference type="ARBA" id="ARBA00011947"/>
    </source>
</evidence>
<dbReference type="SUPFAM" id="SSF53474">
    <property type="entry name" value="alpha/beta-Hydrolases"/>
    <property type="match status" value="1"/>
</dbReference>
<dbReference type="PANTHER" id="PTHR11548">
    <property type="entry name" value="THYMIDYLATE SYNTHASE 1"/>
    <property type="match status" value="1"/>
</dbReference>
<evidence type="ECO:0000259" key="14">
    <source>
        <dbReference type="Pfam" id="PF00135"/>
    </source>
</evidence>
<dbReference type="HAMAP" id="MF_00008">
    <property type="entry name" value="Thymidy_synth_bact"/>
    <property type="match status" value="1"/>
</dbReference>
<proteinExistence type="inferred from homology"/>
<dbReference type="EC" id="2.1.1.45" evidence="4"/>
<reference evidence="16" key="1">
    <citation type="submission" date="2022-12" db="EMBL/GenBank/DDBJ databases">
        <title>Genome assemblies of Blomia tropicalis.</title>
        <authorList>
            <person name="Cui Y."/>
        </authorList>
    </citation>
    <scope>NUCLEOTIDE SEQUENCE</scope>
    <source>
        <tissue evidence="16">Adult mites</tissue>
    </source>
</reference>
<comment type="caution">
    <text evidence="16">The sequence shown here is derived from an EMBL/GenBank/DDBJ whole genome shotgun (WGS) entry which is preliminary data.</text>
</comment>
<dbReference type="InterPro" id="IPR020940">
    <property type="entry name" value="Thymidylate_synthase_AS"/>
</dbReference>
<keyword evidence="7" id="KW-0489">Methyltransferase</keyword>
<evidence type="ECO:0000313" key="16">
    <source>
        <dbReference type="EMBL" id="KAJ6222315.1"/>
    </source>
</evidence>
<dbReference type="NCBIfam" id="TIGR03284">
    <property type="entry name" value="thym_sym"/>
    <property type="match status" value="1"/>
</dbReference>
<sequence length="833" mass="93693">MALNNEPSNESDTSNEVQLTNKPIIDVQHDEYEYIKLVQRVLDYGRAKDDRTGTGTFSIFGTQSRYSLRNQIIPLLTTKRVFWRGIVEELLWFIRGSTDSKTLSEKGVKIWDANGSRSYLDQLGFTDREEGDLGPVYGFQWRHFGAQYKDKESDYSGQGVDQLKKVIETLKTNPNDRRIIMTAWNPTDLPRMALPPCHCLVQFYVSDGELSCQLYQRSGDIGLGVPFNIASYSLLTYMIAHVCGLKTGDFIHTLGDAHIYKDHIEPLKQQIQRTPRPFPTLNIRRNVTDIDQFEASDFELIGYNPYPSIKMEIDYISIKNTKDGLVRGKVIEAKIGSILTNVTFYEGIRYGKAERFSKPAPVGPWDGVYDATTPKSACYQTGGGKINSSLQDSIFKQSEDCLFLNIYVPDHYSSGAVMVFIHGGSFQAGTIFIMDGRQLAAEGDVIVVSINYRLGALGFLYGGKDSNAPGNVGLQDQLLGIKWVYDNIGSFGGDTKKITIFGESAGSMSIGAHIISPLTKGLYQRAIMQSGSPTNDYLIVHKEQSIPKTKTFADKVGCSNNETMKSMIECLRTKPVDLLVNTESNFWPVYGDEFMPVRHIDAIKSYRFNRDIDLMYGVCKDEGTGFVFLFFPETLNPAFEITKEEAKKFAVRFFTSFNFHNGQEVADFYIDKLNSNATQDEFKIALGNLVGDFILTCPSILFGEEFYSHSAQKQPTYSYRLMQASDTMNTFFPKWIGVPHATDLFFLFPDPSVHLSPREAALSHVMIRAWSNFAKTGSPGPIGSVEWEQSVGGDANLAYTSVMELQEMGTKFRMVNNLFKDTCDAFWKNKIFV</sequence>
<evidence type="ECO:0000256" key="13">
    <source>
        <dbReference type="PROSITE-ProRule" id="PRU10016"/>
    </source>
</evidence>
<dbReference type="OMA" id="HDEYEYI"/>
<dbReference type="Gene3D" id="3.30.572.10">
    <property type="entry name" value="Thymidylate synthase/dCMP hydroxymethylase domain"/>
    <property type="match status" value="1"/>
</dbReference>
<dbReference type="InterPro" id="IPR036926">
    <property type="entry name" value="Thymidate_synth/dCMP_Mease_sf"/>
</dbReference>
<dbReference type="InterPro" id="IPR023451">
    <property type="entry name" value="Thymidate_synth/dCMP_Mease_dom"/>
</dbReference>
<feature type="active site" evidence="13">
    <location>
        <position position="197"/>
    </location>
</feature>
<gene>
    <name evidence="16" type="ORF">RDWZM_000860</name>
</gene>
<evidence type="ECO:0000259" key="15">
    <source>
        <dbReference type="Pfam" id="PF00303"/>
    </source>
</evidence>
<keyword evidence="6" id="KW-0719">Serine esterase</keyword>
<comment type="catalytic activity">
    <reaction evidence="12">
        <text>dUMP + (6R)-5,10-methylene-5,6,7,8-tetrahydrofolate = 7,8-dihydrofolate + dTMP</text>
        <dbReference type="Rhea" id="RHEA:12104"/>
        <dbReference type="ChEBI" id="CHEBI:15636"/>
        <dbReference type="ChEBI" id="CHEBI:57451"/>
        <dbReference type="ChEBI" id="CHEBI:63528"/>
        <dbReference type="ChEBI" id="CHEBI:246422"/>
        <dbReference type="EC" id="2.1.1.45"/>
    </reaction>
</comment>
<evidence type="ECO:0000256" key="6">
    <source>
        <dbReference type="ARBA" id="ARBA00022487"/>
    </source>
</evidence>
<dbReference type="FunFam" id="3.30.572.10:FF:000002">
    <property type="entry name" value="Possible thymidylate synthase"/>
    <property type="match status" value="1"/>
</dbReference>